<dbReference type="EMBL" id="JAHHHD010000042">
    <property type="protein sequence ID" value="MBW4661667.1"/>
    <property type="molecule type" value="Genomic_DNA"/>
</dbReference>
<dbReference type="AlphaFoldDB" id="A0A951QEX7"/>
<organism evidence="1 2">
    <name type="scientific">Drouetiella hepatica Uher 2000/2452</name>
    <dbReference type="NCBI Taxonomy" id="904376"/>
    <lineage>
        <taxon>Bacteria</taxon>
        <taxon>Bacillati</taxon>
        <taxon>Cyanobacteriota</taxon>
        <taxon>Cyanophyceae</taxon>
        <taxon>Oculatellales</taxon>
        <taxon>Oculatellaceae</taxon>
        <taxon>Drouetiella</taxon>
    </lineage>
</organism>
<protein>
    <submittedName>
        <fullName evidence="1">Uncharacterized protein</fullName>
    </submittedName>
</protein>
<dbReference type="InterPro" id="IPR036514">
    <property type="entry name" value="SGNH_hydro_sf"/>
</dbReference>
<gene>
    <name evidence="1" type="ORF">KME15_23605</name>
</gene>
<evidence type="ECO:0000313" key="2">
    <source>
        <dbReference type="Proteomes" id="UP000757435"/>
    </source>
</evidence>
<reference evidence="1" key="2">
    <citation type="journal article" date="2022" name="Microbiol. Resour. Announc.">
        <title>Metagenome Sequencing to Explore Phylogenomics of Terrestrial Cyanobacteria.</title>
        <authorList>
            <person name="Ward R.D."/>
            <person name="Stajich J.E."/>
            <person name="Johansen J.R."/>
            <person name="Huntemann M."/>
            <person name="Clum A."/>
            <person name="Foster B."/>
            <person name="Foster B."/>
            <person name="Roux S."/>
            <person name="Palaniappan K."/>
            <person name="Varghese N."/>
            <person name="Mukherjee S."/>
            <person name="Reddy T.B.K."/>
            <person name="Daum C."/>
            <person name="Copeland A."/>
            <person name="Chen I.A."/>
            <person name="Ivanova N.N."/>
            <person name="Kyrpides N.C."/>
            <person name="Shapiro N."/>
            <person name="Eloe-Fadrosh E.A."/>
            <person name="Pietrasiak N."/>
        </authorList>
    </citation>
    <scope>NUCLEOTIDE SEQUENCE</scope>
    <source>
        <strain evidence="1">UHER 2000/2452</strain>
    </source>
</reference>
<dbReference type="Gene3D" id="3.40.50.1110">
    <property type="entry name" value="SGNH hydrolase"/>
    <property type="match status" value="1"/>
</dbReference>
<accession>A0A951QEX7</accession>
<comment type="caution">
    <text evidence="1">The sequence shown here is derived from an EMBL/GenBank/DDBJ whole genome shotgun (WGS) entry which is preliminary data.</text>
</comment>
<reference evidence="1" key="1">
    <citation type="submission" date="2021-05" db="EMBL/GenBank/DDBJ databases">
        <authorList>
            <person name="Pietrasiak N."/>
            <person name="Ward R."/>
            <person name="Stajich J.E."/>
            <person name="Kurbessoian T."/>
        </authorList>
    </citation>
    <scope>NUCLEOTIDE SEQUENCE</scope>
    <source>
        <strain evidence="1">UHER 2000/2452</strain>
    </source>
</reference>
<dbReference type="Proteomes" id="UP000757435">
    <property type="component" value="Unassembled WGS sequence"/>
</dbReference>
<sequence length="552" mass="61257">MLKAVTPDMLDAKTPPDVIIQAEARHPETDPTLGIPVTVDRTGTPRHRLVTLGDSLTQGFQSGAIFKTNLSYPSLIAQELGWQNQFRYPAYNSPGDGLPLNLESLARSLESQFGDKIDWYELPGAAFFVNGYLNDIENYWERGAGSTLPDPKGAINHNLAVYGWDLRNTLSRNADIAQAVLKANPPQDSLGERITDPIGQITSYHNERATLRVLNSARNASGAALSPVQAAAALGAESGQGTSDGIETLIVMIGANNALGSILTFNVSWSGDDYRDQDKNNKYTVWRPIHFKAELDLLVAEVKKVQARHVIFATVPHVTIAPYARGVDRKVRPDSRYYPFYTLPWISDQAFDANNPKKYPRLTEQEARAIDSAIDQYNEAIVDAVKTARLQGKNWYLFELSGLLDRVAFRRYLTPGLEEARPSWWDAVGGKYELPPALQALTPDLDSRFFSSSAKGRTQGGIFALDGIHPTTVGYGIMAQELIKIMQLAGVKFYGSDGQTERQGNIKIDFNRLLQLDTLIQNPPRSIANDLSLLRWLDETFNIFGRLLRSTF</sequence>
<proteinExistence type="predicted"/>
<dbReference type="SUPFAM" id="SSF52266">
    <property type="entry name" value="SGNH hydrolase"/>
    <property type="match status" value="1"/>
</dbReference>
<name>A0A951QEX7_9CYAN</name>
<evidence type="ECO:0000313" key="1">
    <source>
        <dbReference type="EMBL" id="MBW4661667.1"/>
    </source>
</evidence>